<accession>A0ABX5KQJ5</accession>
<dbReference type="Pfam" id="PF13009">
    <property type="entry name" value="Integrase_2"/>
    <property type="match status" value="1"/>
</dbReference>
<sequence>MRSSGNESPAGSDTNGLAHPGWQSFMRILDETSASGKKHQRAQVQSLLGWCEERGIGSPDEIRASDILDPCAPDRDDTFNAWLWARIREGSLKEGTASIYWNTASRAFSLVVNSLKLSADTALPLAENPFEPHQNPFRCLFGSPTSKNRLPETLQEALLNVLLDPGPDGVPTYAWIKSYFKQDWFYPQIDGKTLAEKVWCPSRANALALLLMLPLRVKQVRWLDRGLFDTEVWSVDQRCYVPNEHPLKNWRYKDGTSHLERFGRPSGVLQNLSDLLVKSAQLGLFINTSKVPMWSPESRRGYDMAWPYIEPAHITQVGKDVALWLNRPYSTIFEQIRWMNRYAPNPRPVSFADTWEDRSQVNERYFDQLPCFTPLFADLSAMRDVEDASGNGFHIPVSRDLIGKAFSALSLETERRYALEDRHVVLTKPSTSSRAVNGRLHAYELHGLRVAGISRLIESGVPVSVVQEYISDHATAVMMFHYKRADRQTLKSTIIASLQRKQNVHRWREQRERLSTRPEVWSCNYHQKEHRGNGLLDTYIGWIFVPGGICPVCGALCEVGHVNKSSDPDQSTEHYSPVEGGCGNCRFFSTGPAFIVDQALAMNELMLELRMHARSRRALVQARSEISWDDVPGLREDERRELAIAKERLQDEIAAIDRLCEPTILEWVNRYRMFSDSMEQLSYSNDTGSAIEEESLAKTRLVSSGSSDDIQHEIEIKLEEAGEFALALNILDAATIHGGLEHASSLSKDVCCDFMERILRAEGSRSLLMDIRDPRARAEAAHALATMAESMVGGRAVQEAIDRRGPLPFDRKQQRAFLQLASEIVSRSPSPEGSLVPSTDRFIEGNKN</sequence>
<gene>
    <name evidence="2" type="ORF">C7402_10634</name>
</gene>
<reference evidence="2 3" key="1">
    <citation type="submission" date="2018-05" db="EMBL/GenBank/DDBJ databases">
        <title>Genomic Encyclopedia of Type Strains, Phase IV (KMG-V): Genome sequencing to study the core and pangenomes of soil and plant-associated prokaryotes.</title>
        <authorList>
            <person name="Whitman W."/>
        </authorList>
    </citation>
    <scope>NUCLEOTIDE SEQUENCE [LARGE SCALE GENOMIC DNA]</scope>
    <source>
        <strain evidence="2 3">SCZa-39</strain>
    </source>
</reference>
<name>A0ABX5KQJ5_9BURK</name>
<proteinExistence type="predicted"/>
<evidence type="ECO:0000256" key="1">
    <source>
        <dbReference type="SAM" id="MobiDB-lite"/>
    </source>
</evidence>
<keyword evidence="3" id="KW-1185">Reference proteome</keyword>
<dbReference type="InterPro" id="IPR024965">
    <property type="entry name" value="Putative_integrase"/>
</dbReference>
<protein>
    <submittedName>
        <fullName evidence="2">Integrase</fullName>
    </submittedName>
</protein>
<evidence type="ECO:0000313" key="3">
    <source>
        <dbReference type="Proteomes" id="UP000245712"/>
    </source>
</evidence>
<comment type="caution">
    <text evidence="2">The sequence shown here is derived from an EMBL/GenBank/DDBJ whole genome shotgun (WGS) entry which is preliminary data.</text>
</comment>
<evidence type="ECO:0000313" key="2">
    <source>
        <dbReference type="EMBL" id="PVX83630.1"/>
    </source>
</evidence>
<organism evidence="2 3">
    <name type="scientific">Paraburkholderia unamae</name>
    <dbReference type="NCBI Taxonomy" id="219649"/>
    <lineage>
        <taxon>Bacteria</taxon>
        <taxon>Pseudomonadati</taxon>
        <taxon>Pseudomonadota</taxon>
        <taxon>Betaproteobacteria</taxon>
        <taxon>Burkholderiales</taxon>
        <taxon>Burkholderiaceae</taxon>
        <taxon>Paraburkholderia</taxon>
    </lineage>
</organism>
<feature type="region of interest" description="Disordered" evidence="1">
    <location>
        <begin position="826"/>
        <end position="848"/>
    </location>
</feature>
<dbReference type="EMBL" id="QEOB01000006">
    <property type="protein sequence ID" value="PVX83630.1"/>
    <property type="molecule type" value="Genomic_DNA"/>
</dbReference>
<dbReference type="Proteomes" id="UP000245712">
    <property type="component" value="Unassembled WGS sequence"/>
</dbReference>